<evidence type="ECO:0000256" key="5">
    <source>
        <dbReference type="ARBA" id="ARBA00022741"/>
    </source>
</evidence>
<dbReference type="InterPro" id="IPR000719">
    <property type="entry name" value="Prot_kinase_dom"/>
</dbReference>
<dbReference type="RefSeq" id="YP_008319462.1">
    <property type="nucleotide sequence ID" value="NC_021858.1"/>
</dbReference>
<evidence type="ECO:0000259" key="14">
    <source>
        <dbReference type="PROSITE" id="PS50011"/>
    </source>
</evidence>
<feature type="domain" description="Protein kinase" evidence="14">
    <location>
        <begin position="826"/>
        <end position="1087"/>
    </location>
</feature>
<dbReference type="GO" id="GO:0016020">
    <property type="term" value="C:membrane"/>
    <property type="evidence" value="ECO:0007669"/>
    <property type="project" value="UniProtKB-SubCell"/>
</dbReference>
<dbReference type="InterPro" id="IPR008271">
    <property type="entry name" value="Ser/Thr_kinase_AS"/>
</dbReference>
<dbReference type="SUPFAM" id="SSF57196">
    <property type="entry name" value="EGF/Laminin"/>
    <property type="match status" value="1"/>
</dbReference>
<evidence type="ECO:0000259" key="15">
    <source>
        <dbReference type="PROSITE" id="PS50026"/>
    </source>
</evidence>
<dbReference type="Proteomes" id="UP000201566">
    <property type="component" value="Segment"/>
</dbReference>
<dbReference type="GeneID" id="16512473"/>
<name>S4VR00_9VIRU</name>
<reference evidence="16 17" key="1">
    <citation type="journal article" date="2013" name="Science">
        <title>Pandoraviruses: amoeba viruses with genomes up to 2.5 Mb reaching that of parasitic eukaryotes.</title>
        <authorList>
            <person name="Philippe N."/>
            <person name="Legendre M."/>
            <person name="Doutre G."/>
            <person name="Coute Y."/>
            <person name="Poirot O."/>
            <person name="Lescot M."/>
            <person name="Arslan D."/>
            <person name="Seltzer V."/>
            <person name="Bertaux L."/>
            <person name="Bruley C."/>
            <person name="Garin J."/>
            <person name="Claverie J.M."/>
            <person name="Abergel C."/>
        </authorList>
    </citation>
    <scope>NUCLEOTIDE SEQUENCE [LARGE SCALE GENOMIC DNA]</scope>
    <source>
        <strain evidence="16">Melbourne</strain>
    </source>
</reference>
<dbReference type="KEGG" id="vg:16512473"/>
<dbReference type="PROSITE" id="PS50026">
    <property type="entry name" value="EGF_3"/>
    <property type="match status" value="1"/>
</dbReference>
<dbReference type="SMART" id="SM00220">
    <property type="entry name" value="S_TKc"/>
    <property type="match status" value="2"/>
</dbReference>
<keyword evidence="4" id="KW-0808">Transferase</keyword>
<keyword evidence="6 16" id="KW-0418">Kinase</keyword>
<dbReference type="Pfam" id="PF00211">
    <property type="entry name" value="Guanylate_cyc"/>
    <property type="match status" value="1"/>
</dbReference>
<keyword evidence="13" id="KW-0472">Membrane</keyword>
<feature type="domain" description="EGF-like" evidence="15">
    <location>
        <begin position="725"/>
        <end position="765"/>
    </location>
</feature>
<keyword evidence="8" id="KW-0675">Receptor</keyword>
<feature type="region of interest" description="Disordered" evidence="12">
    <location>
        <begin position="1091"/>
        <end position="1136"/>
    </location>
</feature>
<evidence type="ECO:0000256" key="12">
    <source>
        <dbReference type="SAM" id="MobiDB-lite"/>
    </source>
</evidence>
<dbReference type="PRINTS" id="PR00109">
    <property type="entry name" value="TYRKINASE"/>
</dbReference>
<dbReference type="SMART" id="SM00181">
    <property type="entry name" value="EGF"/>
    <property type="match status" value="1"/>
</dbReference>
<feature type="binding site" evidence="11">
    <location>
        <position position="1478"/>
    </location>
    <ligand>
        <name>ATP</name>
        <dbReference type="ChEBI" id="CHEBI:30616"/>
    </ligand>
</feature>
<dbReference type="SMART" id="SM00044">
    <property type="entry name" value="CYCc"/>
    <property type="match status" value="1"/>
</dbReference>
<dbReference type="InterPro" id="IPR001245">
    <property type="entry name" value="Ser-Thr/Tyr_kinase_cat_dom"/>
</dbReference>
<dbReference type="InterPro" id="IPR017441">
    <property type="entry name" value="Protein_kinase_ATP_BS"/>
</dbReference>
<dbReference type="EMBL" id="KC977570">
    <property type="protein sequence ID" value="AGO82793.1"/>
    <property type="molecule type" value="Genomic_DNA"/>
</dbReference>
<comment type="subcellular location">
    <subcellularLocation>
        <location evidence="1">Membrane</location>
        <topology evidence="1">Single-pass membrane protein</topology>
    </subcellularLocation>
</comment>
<dbReference type="PROSITE" id="PS00022">
    <property type="entry name" value="EGF_1"/>
    <property type="match status" value="1"/>
</dbReference>
<dbReference type="PANTHER" id="PTHR44329">
    <property type="entry name" value="SERINE/THREONINE-PROTEIN KINASE TNNI3K-RELATED"/>
    <property type="match status" value="1"/>
</dbReference>
<dbReference type="InterPro" id="IPR011009">
    <property type="entry name" value="Kinase-like_dom_sf"/>
</dbReference>
<evidence type="ECO:0000256" key="4">
    <source>
        <dbReference type="ARBA" id="ARBA00022679"/>
    </source>
</evidence>
<dbReference type="PANTHER" id="PTHR44329:SF298">
    <property type="entry name" value="MIXED LINEAGE KINASE DOMAIN-LIKE PROTEIN"/>
    <property type="match status" value="1"/>
</dbReference>
<dbReference type="SUPFAM" id="SSF56112">
    <property type="entry name" value="Protein kinase-like (PK-like)"/>
    <property type="match status" value="2"/>
</dbReference>
<dbReference type="CDD" id="cd00054">
    <property type="entry name" value="EGF_CA"/>
    <property type="match status" value="1"/>
</dbReference>
<evidence type="ECO:0000256" key="7">
    <source>
        <dbReference type="ARBA" id="ARBA00022840"/>
    </source>
</evidence>
<evidence type="ECO:0000256" key="9">
    <source>
        <dbReference type="ARBA" id="ARBA00047899"/>
    </source>
</evidence>
<dbReference type="Gene3D" id="3.40.190.10">
    <property type="entry name" value="Periplasmic binding protein-like II"/>
    <property type="match status" value="4"/>
</dbReference>
<feature type="compositionally biased region" description="Low complexity" evidence="12">
    <location>
        <begin position="1091"/>
        <end position="1104"/>
    </location>
</feature>
<dbReference type="InterPro" id="IPR000742">
    <property type="entry name" value="EGF"/>
</dbReference>
<keyword evidence="13" id="KW-0812">Transmembrane</keyword>
<dbReference type="SUPFAM" id="SSF53850">
    <property type="entry name" value="Periplasmic binding protein-like II"/>
    <property type="match status" value="2"/>
</dbReference>
<dbReference type="PROSITE" id="PS50011">
    <property type="entry name" value="PROTEIN_KINASE_DOM"/>
    <property type="match status" value="2"/>
</dbReference>
<dbReference type="Gene3D" id="2.10.25.10">
    <property type="entry name" value="Laminin"/>
    <property type="match status" value="1"/>
</dbReference>
<keyword evidence="13" id="KW-1133">Transmembrane helix</keyword>
<dbReference type="InterPro" id="IPR051681">
    <property type="entry name" value="Ser/Thr_Kinases-Pseudokinases"/>
</dbReference>
<dbReference type="GO" id="GO:0005524">
    <property type="term" value="F:ATP binding"/>
    <property type="evidence" value="ECO:0007669"/>
    <property type="project" value="UniProtKB-UniRule"/>
</dbReference>
<evidence type="ECO:0000313" key="17">
    <source>
        <dbReference type="Proteomes" id="UP000201566"/>
    </source>
</evidence>
<feature type="transmembrane region" description="Helical" evidence="13">
    <location>
        <begin position="777"/>
        <end position="808"/>
    </location>
</feature>
<dbReference type="PROSITE" id="PS51257">
    <property type="entry name" value="PROKAR_LIPOPROTEIN"/>
    <property type="match status" value="1"/>
</dbReference>
<comment type="catalytic activity">
    <reaction evidence="10">
        <text>L-seryl-[protein] + ATP = O-phospho-L-seryl-[protein] + ADP + H(+)</text>
        <dbReference type="Rhea" id="RHEA:17989"/>
        <dbReference type="Rhea" id="RHEA-COMP:9863"/>
        <dbReference type="Rhea" id="RHEA-COMP:11604"/>
        <dbReference type="ChEBI" id="CHEBI:15378"/>
        <dbReference type="ChEBI" id="CHEBI:29999"/>
        <dbReference type="ChEBI" id="CHEBI:30616"/>
        <dbReference type="ChEBI" id="CHEBI:83421"/>
        <dbReference type="ChEBI" id="CHEBI:456216"/>
        <dbReference type="EC" id="2.7.11.1"/>
    </reaction>
</comment>
<dbReference type="Gene3D" id="3.30.200.20">
    <property type="entry name" value="Phosphorylase Kinase, domain 1"/>
    <property type="match status" value="1"/>
</dbReference>
<dbReference type="Gene3D" id="1.10.510.10">
    <property type="entry name" value="Transferase(Phosphotransferase) domain 1"/>
    <property type="match status" value="2"/>
</dbReference>
<feature type="compositionally biased region" description="Basic residues" evidence="12">
    <location>
        <begin position="1113"/>
        <end position="1125"/>
    </location>
</feature>
<evidence type="ECO:0000256" key="10">
    <source>
        <dbReference type="ARBA" id="ARBA00048679"/>
    </source>
</evidence>
<sequence>MDPMTRHRVVTLWVLFLVMSAACAPCAAAVGVRLNGSGTKSAALLFDVLTRGYTFVRDDVAIRYDAAGSSVATGRSMIQDFDAYELPIDVGLTITYNITQLPLAGQAVVMAYHLPEFDPAVDPPLVFDRATLAAIWAGNVSTWNHPAIAALNQEIAARLPSANITLGYIDDFYLSAAEVVKLSLESFSPAFAVEFVRHNRTFGLLPFVAQGRGRVLSDSSPDRVAWVADTPYGLTFVDYADVPTDDAATVVRAASLYNRAGRLVEPSVGAVQLAMRDFSADYAVGNLAIPIYDAPGNGSWPMAYVPLVALSNRFVQDDCTRISELANFLAWVHTSDGATKAMAALNFAPLDQSLKKRVVDSLDAILCNYAPSFETDILIGYGTPLSVLTTWANQWSSPTTKATYYETSSADAVGLQSDYGGDFGVTTMGAHAAAASGLGQDRRALPGDLAVVPLAAFALVPAYNVPALAGATLALDAPTIAGIYMGEVRTWDDPRIAATNEGLVLPSLPIAVVVHAIDSDINWLLTSWLSDRVPAFADAVGRSRLPHYPVQDMANASAEVDAVFGVGDALFDRQGGFALWPQFDVGLISRINAVRAASLVHAPSGAVVAPGIASVTAALNAYVLANGVDGMTAFDTTVPVADADAATAWPATVLVSAAYRDTTMPDCTKATALADFFWWTQSDAAALAAARRQGFAVATTADPRLAANMLDALARFECAGRKVSALAGCIVDGTLCMNRGTCVPATANATARCVCEKGYVGDACEAEESSSGSDSSLVVALAVGLPTLAAVLVLAACAAFIVALAVVYRGRRANADSDWEISYDELEVGESLGSGGYGEVRRAVWKGTDVAVKSMSADKITREMERNFCEEVRVMTSLRHPNVVLFMAACTKPPNMCIVMEYMALGSLYELLHNELIPELPFVLKAKMAYQASKGLYFLHSSGIVHRDVKSLNLLLDNKWNVKVSDFGLTKFRADLADGAGTAPIGSVHWMAPEVLDESLDVDYAMADVYSFGIILWEVLTREQPYAGMSPAAIAVAVIRDGARPLMPADPTAAHPQAYVDLVHDCWHRDPTVRPTFMEIMTRLSAMHGESSSGVGVSSSGSSGNDSAPQVHAKAKRVDVHHHHTGGSWTLPSTSSVAGTGDYDTGSSASAAARSGRADALAVGAAVGGVRPPEGTMAIVFADVACAVSLWEHDPEAMRDATVAYNEALRSLLPAHRGYESLLAVGARSIGEGTRNTGEGSFCLAFERISDAVAWCAAAQRALLEVQWPRVLLDHPAAAEEWGGADDRVLFCGLRARMGVHVGTPRISRDPATKRVAYVGPAVDSAARITALAHGGQVVLSAAAYKALADDDNTGAHHWTTRRVGRIDLPDAVSGIHGTLYELAVPRLEGRFFGAGMIADSAASSTTSDRGSSRVDGDATDEDLGLMVDGNEQRYLTSANMCRWVIDFADVQLGTQVGVGSYGVVYRARWKGVDVAVKRFIRQQLDERTLLDFRAETALMLDLAHPNVVVFIGACVRRPNLCLVTEFIKGGNLRALLADVSVRVAWADRLRLMRTAAAGVAYLHGRDRPIVHRDLKSSNLLVDDNFTIKVADFGFARIREDNATMTRCGTPAWTAPEVLRGERYSEKADVYSFGVVMWEIITRKQPYSGRNFMAVTLAVLEGTRLDIPADCPADLAKLVRRCWRKNPAKRPSMAEVLADLDAMSGSPDALSLAV</sequence>
<feature type="domain" description="Protein kinase" evidence="14">
    <location>
        <begin position="1451"/>
        <end position="1703"/>
    </location>
</feature>
<dbReference type="GO" id="GO:0035556">
    <property type="term" value="P:intracellular signal transduction"/>
    <property type="evidence" value="ECO:0007669"/>
    <property type="project" value="InterPro"/>
</dbReference>
<evidence type="ECO:0000256" key="1">
    <source>
        <dbReference type="ARBA" id="ARBA00004167"/>
    </source>
</evidence>
<keyword evidence="3 16" id="KW-0723">Serine/threonine-protein kinase</keyword>
<dbReference type="CDD" id="cd13999">
    <property type="entry name" value="STKc_MAP3K-like"/>
    <property type="match status" value="2"/>
</dbReference>
<proteinExistence type="predicted"/>
<dbReference type="InterPro" id="IPR029787">
    <property type="entry name" value="Nucleotide_cyclase"/>
</dbReference>
<protein>
    <recommendedName>
        <fullName evidence="2">non-specific serine/threonine protein kinase</fullName>
        <ecNumber evidence="2">2.7.11.1</ecNumber>
    </recommendedName>
</protein>
<evidence type="ECO:0000256" key="2">
    <source>
        <dbReference type="ARBA" id="ARBA00012513"/>
    </source>
</evidence>
<feature type="binding site" evidence="11">
    <location>
        <position position="853"/>
    </location>
    <ligand>
        <name>ATP</name>
        <dbReference type="ChEBI" id="CHEBI:30616"/>
    </ligand>
</feature>
<keyword evidence="5 11" id="KW-0547">Nucleotide-binding</keyword>
<gene>
    <name evidence="16" type="ORF">pdul_cds_650</name>
</gene>
<evidence type="ECO:0000313" key="16">
    <source>
        <dbReference type="EMBL" id="AGO82793.1"/>
    </source>
</evidence>
<dbReference type="InterPro" id="IPR001054">
    <property type="entry name" value="A/G_cyclase"/>
</dbReference>
<dbReference type="EC" id="2.7.11.1" evidence="2"/>
<dbReference type="Gene3D" id="3.30.70.1230">
    <property type="entry name" value="Nucleotide cyclase"/>
    <property type="match status" value="1"/>
</dbReference>
<evidence type="ECO:0000256" key="11">
    <source>
        <dbReference type="PROSITE-ProRule" id="PRU10141"/>
    </source>
</evidence>
<dbReference type="FunFam" id="3.30.200.20:FF:000034">
    <property type="entry name" value="Kinase suppressor of Ras 1"/>
    <property type="match status" value="1"/>
</dbReference>
<dbReference type="PROSITE" id="PS00107">
    <property type="entry name" value="PROTEIN_KINASE_ATP"/>
    <property type="match status" value="2"/>
</dbReference>
<evidence type="ECO:0000256" key="13">
    <source>
        <dbReference type="SAM" id="Phobius"/>
    </source>
</evidence>
<dbReference type="GO" id="GO:0004674">
    <property type="term" value="F:protein serine/threonine kinase activity"/>
    <property type="evidence" value="ECO:0007669"/>
    <property type="project" value="UniProtKB-KW"/>
</dbReference>
<accession>S4VR00</accession>
<keyword evidence="7 11" id="KW-0067">ATP-binding</keyword>
<evidence type="ECO:0000256" key="8">
    <source>
        <dbReference type="ARBA" id="ARBA00023170"/>
    </source>
</evidence>
<feature type="compositionally biased region" description="Polar residues" evidence="12">
    <location>
        <begin position="1127"/>
        <end position="1136"/>
    </location>
</feature>
<dbReference type="SUPFAM" id="SSF55073">
    <property type="entry name" value="Nucleotide cyclase"/>
    <property type="match status" value="1"/>
</dbReference>
<comment type="catalytic activity">
    <reaction evidence="9">
        <text>L-threonyl-[protein] + ATP = O-phospho-L-threonyl-[protein] + ADP + H(+)</text>
        <dbReference type="Rhea" id="RHEA:46608"/>
        <dbReference type="Rhea" id="RHEA-COMP:11060"/>
        <dbReference type="Rhea" id="RHEA-COMP:11605"/>
        <dbReference type="ChEBI" id="CHEBI:15378"/>
        <dbReference type="ChEBI" id="CHEBI:30013"/>
        <dbReference type="ChEBI" id="CHEBI:30616"/>
        <dbReference type="ChEBI" id="CHEBI:61977"/>
        <dbReference type="ChEBI" id="CHEBI:456216"/>
        <dbReference type="EC" id="2.7.11.1"/>
    </reaction>
</comment>
<dbReference type="GO" id="GO:0009190">
    <property type="term" value="P:cyclic nucleotide biosynthetic process"/>
    <property type="evidence" value="ECO:0007669"/>
    <property type="project" value="InterPro"/>
</dbReference>
<dbReference type="FunFam" id="3.30.200.20:FF:000060">
    <property type="entry name" value="Serine/threonine-protein kinase isoform 1"/>
    <property type="match status" value="1"/>
</dbReference>
<dbReference type="Pfam" id="PF07714">
    <property type="entry name" value="PK_Tyr_Ser-Thr"/>
    <property type="match status" value="2"/>
</dbReference>
<evidence type="ECO:0000256" key="6">
    <source>
        <dbReference type="ARBA" id="ARBA00022777"/>
    </source>
</evidence>
<organism evidence="16 17">
    <name type="scientific">Pandoravirus dulcis</name>
    <dbReference type="NCBI Taxonomy" id="1349409"/>
    <lineage>
        <taxon>Viruses</taxon>
        <taxon>Pandoravirus</taxon>
    </lineage>
</organism>
<dbReference type="PROSITE" id="PS00108">
    <property type="entry name" value="PROTEIN_KINASE_ST"/>
    <property type="match status" value="2"/>
</dbReference>
<dbReference type="PROSITE" id="PS01186">
    <property type="entry name" value="EGF_2"/>
    <property type="match status" value="1"/>
</dbReference>
<evidence type="ECO:0000256" key="3">
    <source>
        <dbReference type="ARBA" id="ARBA00022527"/>
    </source>
</evidence>